<protein>
    <recommendedName>
        <fullName evidence="4">Secreted protein</fullName>
    </recommendedName>
</protein>
<keyword evidence="3" id="KW-1185">Reference proteome</keyword>
<accession>A0A9P9E9J0</accession>
<gene>
    <name evidence="2" type="ORF">B0J13DRAFT_562045</name>
</gene>
<dbReference type="AlphaFoldDB" id="A0A9P9E9J0"/>
<organism evidence="2 3">
    <name type="scientific">Dactylonectria estremocensis</name>
    <dbReference type="NCBI Taxonomy" id="1079267"/>
    <lineage>
        <taxon>Eukaryota</taxon>
        <taxon>Fungi</taxon>
        <taxon>Dikarya</taxon>
        <taxon>Ascomycota</taxon>
        <taxon>Pezizomycotina</taxon>
        <taxon>Sordariomycetes</taxon>
        <taxon>Hypocreomycetidae</taxon>
        <taxon>Hypocreales</taxon>
        <taxon>Nectriaceae</taxon>
        <taxon>Dactylonectria</taxon>
    </lineage>
</organism>
<evidence type="ECO:0000313" key="2">
    <source>
        <dbReference type="EMBL" id="KAH7133297.1"/>
    </source>
</evidence>
<reference evidence="2" key="1">
    <citation type="journal article" date="2021" name="Nat. Commun.">
        <title>Genetic determinants of endophytism in the Arabidopsis root mycobiome.</title>
        <authorList>
            <person name="Mesny F."/>
            <person name="Miyauchi S."/>
            <person name="Thiergart T."/>
            <person name="Pickel B."/>
            <person name="Atanasova L."/>
            <person name="Karlsson M."/>
            <person name="Huettel B."/>
            <person name="Barry K.W."/>
            <person name="Haridas S."/>
            <person name="Chen C."/>
            <person name="Bauer D."/>
            <person name="Andreopoulos W."/>
            <person name="Pangilinan J."/>
            <person name="LaButti K."/>
            <person name="Riley R."/>
            <person name="Lipzen A."/>
            <person name="Clum A."/>
            <person name="Drula E."/>
            <person name="Henrissat B."/>
            <person name="Kohler A."/>
            <person name="Grigoriev I.V."/>
            <person name="Martin F.M."/>
            <person name="Hacquard S."/>
        </authorList>
    </citation>
    <scope>NUCLEOTIDE SEQUENCE</scope>
    <source>
        <strain evidence="2">MPI-CAGE-AT-0021</strain>
    </source>
</reference>
<evidence type="ECO:0000256" key="1">
    <source>
        <dbReference type="SAM" id="SignalP"/>
    </source>
</evidence>
<proteinExistence type="predicted"/>
<keyword evidence="1" id="KW-0732">Signal</keyword>
<evidence type="ECO:0008006" key="4">
    <source>
        <dbReference type="Google" id="ProtNLM"/>
    </source>
</evidence>
<feature type="chain" id="PRO_5040247490" description="Secreted protein" evidence="1">
    <location>
        <begin position="18"/>
        <end position="71"/>
    </location>
</feature>
<dbReference type="EMBL" id="JAGMUU010000018">
    <property type="protein sequence ID" value="KAH7133297.1"/>
    <property type="molecule type" value="Genomic_DNA"/>
</dbReference>
<comment type="caution">
    <text evidence="2">The sequence shown here is derived from an EMBL/GenBank/DDBJ whole genome shotgun (WGS) entry which is preliminary data.</text>
</comment>
<feature type="signal peptide" evidence="1">
    <location>
        <begin position="1"/>
        <end position="17"/>
    </location>
</feature>
<evidence type="ECO:0000313" key="3">
    <source>
        <dbReference type="Proteomes" id="UP000717696"/>
    </source>
</evidence>
<name>A0A9P9E9J0_9HYPO</name>
<sequence>MLLGITWVTAGLIYASGTVKSLETRSVMSEPKNGRGVRYCITWLWSVSGHGGVSNEFLRPSSFLVVDSTSQ</sequence>
<dbReference type="Proteomes" id="UP000717696">
    <property type="component" value="Unassembled WGS sequence"/>
</dbReference>